<keyword evidence="2" id="KW-1185">Reference proteome</keyword>
<dbReference type="AlphaFoldDB" id="A0AA36GHL2"/>
<dbReference type="Proteomes" id="UP001176961">
    <property type="component" value="Unassembled WGS sequence"/>
</dbReference>
<name>A0AA36GHL2_CYLNA</name>
<evidence type="ECO:0000313" key="1">
    <source>
        <dbReference type="EMBL" id="CAJ0591713.1"/>
    </source>
</evidence>
<proteinExistence type="predicted"/>
<reference evidence="1" key="1">
    <citation type="submission" date="2023-07" db="EMBL/GenBank/DDBJ databases">
        <authorList>
            <consortium name="CYATHOMIX"/>
        </authorList>
    </citation>
    <scope>NUCLEOTIDE SEQUENCE</scope>
    <source>
        <strain evidence="1">N/A</strain>
    </source>
</reference>
<accession>A0AA36GHL2</accession>
<dbReference type="EMBL" id="CATQJL010000001">
    <property type="protein sequence ID" value="CAJ0591713.1"/>
    <property type="molecule type" value="Genomic_DNA"/>
</dbReference>
<gene>
    <name evidence="1" type="ORF">CYNAS_LOCUS3696</name>
</gene>
<sequence length="70" mass="7978">MCSFASTRSSVYLKWLKGGLLRHQTSHKQLMRSLGHSDTFAGIGHIDVSYCIQPLSLQATSRLRKWMIKN</sequence>
<organism evidence="1 2">
    <name type="scientific">Cylicocyclus nassatus</name>
    <name type="common">Nematode worm</name>
    <dbReference type="NCBI Taxonomy" id="53992"/>
    <lineage>
        <taxon>Eukaryota</taxon>
        <taxon>Metazoa</taxon>
        <taxon>Ecdysozoa</taxon>
        <taxon>Nematoda</taxon>
        <taxon>Chromadorea</taxon>
        <taxon>Rhabditida</taxon>
        <taxon>Rhabditina</taxon>
        <taxon>Rhabditomorpha</taxon>
        <taxon>Strongyloidea</taxon>
        <taxon>Strongylidae</taxon>
        <taxon>Cylicocyclus</taxon>
    </lineage>
</organism>
<comment type="caution">
    <text evidence="1">The sequence shown here is derived from an EMBL/GenBank/DDBJ whole genome shotgun (WGS) entry which is preliminary data.</text>
</comment>
<evidence type="ECO:0000313" key="2">
    <source>
        <dbReference type="Proteomes" id="UP001176961"/>
    </source>
</evidence>
<protein>
    <submittedName>
        <fullName evidence="1">Uncharacterized protein</fullName>
    </submittedName>
</protein>